<evidence type="ECO:0000313" key="4">
    <source>
        <dbReference type="EMBL" id="CAD9305323.1"/>
    </source>
</evidence>
<dbReference type="InterPro" id="IPR019734">
    <property type="entry name" value="TPR_rpt"/>
</dbReference>
<protein>
    <submittedName>
        <fullName evidence="4">Uncharacterized protein</fullName>
    </submittedName>
</protein>
<dbReference type="AlphaFoldDB" id="A0A7S1VMY9"/>
<feature type="repeat" description="TPR" evidence="3">
    <location>
        <begin position="6"/>
        <end position="39"/>
    </location>
</feature>
<evidence type="ECO:0000256" key="1">
    <source>
        <dbReference type="ARBA" id="ARBA00022737"/>
    </source>
</evidence>
<dbReference type="PROSITE" id="PS50005">
    <property type="entry name" value="TPR"/>
    <property type="match status" value="1"/>
</dbReference>
<dbReference type="Gene3D" id="1.25.40.10">
    <property type="entry name" value="Tetratricopeptide repeat domain"/>
    <property type="match status" value="2"/>
</dbReference>
<dbReference type="InterPro" id="IPR011990">
    <property type="entry name" value="TPR-like_helical_dom_sf"/>
</dbReference>
<organism evidence="4">
    <name type="scientific">Grammatophora oceanica</name>
    <dbReference type="NCBI Taxonomy" id="210454"/>
    <lineage>
        <taxon>Eukaryota</taxon>
        <taxon>Sar</taxon>
        <taxon>Stramenopiles</taxon>
        <taxon>Ochrophyta</taxon>
        <taxon>Bacillariophyta</taxon>
        <taxon>Fragilariophyceae</taxon>
        <taxon>Fragilariophycidae</taxon>
        <taxon>Rhabdonematales</taxon>
        <taxon>Grammatophoraceae</taxon>
        <taxon>Grammatophora</taxon>
    </lineage>
</organism>
<dbReference type="GO" id="GO:0051879">
    <property type="term" value="F:Hsp90 protein binding"/>
    <property type="evidence" value="ECO:0007669"/>
    <property type="project" value="TreeGrafter"/>
</dbReference>
<dbReference type="EMBL" id="HBGK01045546">
    <property type="protein sequence ID" value="CAD9305323.1"/>
    <property type="molecule type" value="Transcribed_RNA"/>
</dbReference>
<sequence>MPKPAAEAVKAEGNALFKGGKYAEAIKKYEQAAALDPSVAAYHSNAAACWEKLGNYAEMKREGEECIKADRNFVKGYFRLATALKNLGELPACIKTLENGLGVQSTNPDLKRMKKEIQESQRQAQVKAYCTKAEEQMQNGDIAGSMKTLDLASRLDAGNPQLEAMIGKVKPKYEAMEAKRKANLSGPELWKEKGDEEYKAANFEGAITHYSKALSALENSGKASSPIALKAYSNRAACYKQISNFDGTISDCTAVLEVEPENVKALIRRAQAFEGVERYRFALQDVKTVLQMPFHKVGKANFDLCNGMQHRLNRTVAQLKAMK</sequence>
<dbReference type="PANTHER" id="PTHR22904">
    <property type="entry name" value="TPR REPEAT CONTAINING PROTEIN"/>
    <property type="match status" value="1"/>
</dbReference>
<proteinExistence type="predicted"/>
<gene>
    <name evidence="4" type="ORF">GOCE00092_LOCUS23991</name>
</gene>
<dbReference type="Pfam" id="PF13414">
    <property type="entry name" value="TPR_11"/>
    <property type="match status" value="1"/>
</dbReference>
<dbReference type="PANTHER" id="PTHR22904:SF523">
    <property type="entry name" value="STRESS-INDUCED-PHOSPHOPROTEIN 1"/>
    <property type="match status" value="1"/>
</dbReference>
<dbReference type="SMART" id="SM00028">
    <property type="entry name" value="TPR"/>
    <property type="match status" value="7"/>
</dbReference>
<evidence type="ECO:0000256" key="2">
    <source>
        <dbReference type="ARBA" id="ARBA00022803"/>
    </source>
</evidence>
<dbReference type="SUPFAM" id="SSF48452">
    <property type="entry name" value="TPR-like"/>
    <property type="match status" value="2"/>
</dbReference>
<name>A0A7S1VMY9_9STRA</name>
<accession>A0A7S1VMY9</accession>
<reference evidence="4" key="1">
    <citation type="submission" date="2021-01" db="EMBL/GenBank/DDBJ databases">
        <authorList>
            <person name="Corre E."/>
            <person name="Pelletier E."/>
            <person name="Niang G."/>
            <person name="Scheremetjew M."/>
            <person name="Finn R."/>
            <person name="Kale V."/>
            <person name="Holt S."/>
            <person name="Cochrane G."/>
            <person name="Meng A."/>
            <person name="Brown T."/>
            <person name="Cohen L."/>
        </authorList>
    </citation>
    <scope>NUCLEOTIDE SEQUENCE</scope>
    <source>
        <strain evidence="4">CCMP 410</strain>
    </source>
</reference>
<keyword evidence="2 3" id="KW-0802">TPR repeat</keyword>
<keyword evidence="1" id="KW-0677">Repeat</keyword>
<evidence type="ECO:0000256" key="3">
    <source>
        <dbReference type="PROSITE-ProRule" id="PRU00339"/>
    </source>
</evidence>